<evidence type="ECO:0000256" key="1">
    <source>
        <dbReference type="SAM" id="MobiDB-lite"/>
    </source>
</evidence>
<dbReference type="PANTHER" id="PTHR36151">
    <property type="entry name" value="BLR2777 PROTEIN"/>
    <property type="match status" value="1"/>
</dbReference>
<gene>
    <name evidence="3" type="ORF">PG991_003430</name>
</gene>
<reference evidence="3 4" key="1">
    <citation type="submission" date="2023-01" db="EMBL/GenBank/DDBJ databases">
        <title>Analysis of 21 Apiospora genomes using comparative genomics revels a genus with tremendous synthesis potential of carbohydrate active enzymes and secondary metabolites.</title>
        <authorList>
            <person name="Sorensen T."/>
        </authorList>
    </citation>
    <scope>NUCLEOTIDE SEQUENCE [LARGE SCALE GENOMIC DNA]</scope>
    <source>
        <strain evidence="3 4">CBS 20057</strain>
    </source>
</reference>
<comment type="caution">
    <text evidence="3">The sequence shown here is derived from an EMBL/GenBank/DDBJ whole genome shotgun (WGS) entry which is preliminary data.</text>
</comment>
<dbReference type="Proteomes" id="UP001396898">
    <property type="component" value="Unassembled WGS sequence"/>
</dbReference>
<feature type="domain" description="ER-bound oxygenase mpaB/mpaB'/Rubber oxygenase catalytic" evidence="2">
    <location>
        <begin position="44"/>
        <end position="274"/>
    </location>
</feature>
<protein>
    <recommendedName>
        <fullName evidence="2">ER-bound oxygenase mpaB/mpaB'/Rubber oxygenase catalytic domain-containing protein</fullName>
    </recommendedName>
</protein>
<dbReference type="PANTHER" id="PTHR36151:SF3">
    <property type="entry name" value="ER-BOUND OXYGENASE MPAB_MPAB'_RUBBER OXYGENASE CATALYTIC DOMAIN-CONTAINING PROTEIN"/>
    <property type="match status" value="1"/>
</dbReference>
<feature type="compositionally biased region" description="Polar residues" evidence="1">
    <location>
        <begin position="1"/>
        <end position="14"/>
    </location>
</feature>
<proteinExistence type="predicted"/>
<evidence type="ECO:0000259" key="2">
    <source>
        <dbReference type="Pfam" id="PF09995"/>
    </source>
</evidence>
<sequence>MASQSTTMDPSSPDLNEKSGIPPSFTQPAYLRPDFVPRHLNKISREAIILGGGAVAILLQVANPAVGAGVHEHSNFAHRVPDRLRSTMTYIYCMSFGTPPEKQRLADMITRVHANVRGVLTEPSGPDQEGQEYSALDPHLQLWVAATLYATAIDVYQRAFGPSAIADEAEHERIYAEYAVLACALQVPPDLWPRTRADFWRYWDREVEERLVVTSHARAVARDLLSLKHAPWYLRLFLPAVRVVTAEWLPPRLREEYGLRRHRVAYRLLEMTVRAIYPALPTKFRTWPVRFYLGDMRRRMAKNHTVVGKEA</sequence>
<dbReference type="EMBL" id="JAQQWI010000007">
    <property type="protein sequence ID" value="KAK8026374.1"/>
    <property type="molecule type" value="Genomic_DNA"/>
</dbReference>
<evidence type="ECO:0000313" key="4">
    <source>
        <dbReference type="Proteomes" id="UP001396898"/>
    </source>
</evidence>
<dbReference type="InterPro" id="IPR018713">
    <property type="entry name" value="MPAB/Lcp_cat_dom"/>
</dbReference>
<organism evidence="3 4">
    <name type="scientific">Apiospora marii</name>
    <dbReference type="NCBI Taxonomy" id="335849"/>
    <lineage>
        <taxon>Eukaryota</taxon>
        <taxon>Fungi</taxon>
        <taxon>Dikarya</taxon>
        <taxon>Ascomycota</taxon>
        <taxon>Pezizomycotina</taxon>
        <taxon>Sordariomycetes</taxon>
        <taxon>Xylariomycetidae</taxon>
        <taxon>Amphisphaeriales</taxon>
        <taxon>Apiosporaceae</taxon>
        <taxon>Apiospora</taxon>
    </lineage>
</organism>
<accession>A0ABR1S3B5</accession>
<keyword evidence="4" id="KW-1185">Reference proteome</keyword>
<dbReference type="Pfam" id="PF09995">
    <property type="entry name" value="MPAB_Lcp_cat"/>
    <property type="match status" value="1"/>
</dbReference>
<feature type="region of interest" description="Disordered" evidence="1">
    <location>
        <begin position="1"/>
        <end position="27"/>
    </location>
</feature>
<name>A0ABR1S3B5_9PEZI</name>
<evidence type="ECO:0000313" key="3">
    <source>
        <dbReference type="EMBL" id="KAK8026374.1"/>
    </source>
</evidence>